<dbReference type="PANTHER" id="PTHR47980">
    <property type="entry name" value="LD44762P"/>
    <property type="match status" value="1"/>
</dbReference>
<evidence type="ECO:0000256" key="2">
    <source>
        <dbReference type="ARBA" id="ARBA00022741"/>
    </source>
</evidence>
<dbReference type="PROSITE" id="PS51421">
    <property type="entry name" value="RAS"/>
    <property type="match status" value="1"/>
</dbReference>
<dbReference type="GO" id="GO:0003924">
    <property type="term" value="F:GTPase activity"/>
    <property type="evidence" value="ECO:0007669"/>
    <property type="project" value="InterPro"/>
</dbReference>
<dbReference type="AlphaFoldDB" id="G0QL40"/>
<dbReference type="PRINTS" id="PR00449">
    <property type="entry name" value="RASTRNSFRMNG"/>
</dbReference>
<name>G0QL40_ICHMU</name>
<dbReference type="SMART" id="SM00175">
    <property type="entry name" value="RAB"/>
    <property type="match status" value="1"/>
</dbReference>
<dbReference type="EMBL" id="GL983211">
    <property type="protein sequence ID" value="EGR34065.1"/>
    <property type="molecule type" value="Genomic_DNA"/>
</dbReference>
<keyword evidence="2" id="KW-0547">Nucleotide-binding</keyword>
<dbReference type="Gene3D" id="3.40.50.300">
    <property type="entry name" value="P-loop containing nucleotide triphosphate hydrolases"/>
    <property type="match status" value="1"/>
</dbReference>
<dbReference type="SUPFAM" id="SSF52540">
    <property type="entry name" value="P-loop containing nucleoside triphosphate hydrolases"/>
    <property type="match status" value="1"/>
</dbReference>
<organism evidence="4 5">
    <name type="scientific">Ichthyophthirius multifiliis</name>
    <name type="common">White spot disease agent</name>
    <name type="synonym">Ich</name>
    <dbReference type="NCBI Taxonomy" id="5932"/>
    <lineage>
        <taxon>Eukaryota</taxon>
        <taxon>Sar</taxon>
        <taxon>Alveolata</taxon>
        <taxon>Ciliophora</taxon>
        <taxon>Intramacronucleata</taxon>
        <taxon>Oligohymenophorea</taxon>
        <taxon>Hymenostomatida</taxon>
        <taxon>Ophryoglenina</taxon>
        <taxon>Ichthyophthirius</taxon>
    </lineage>
</organism>
<comment type="similarity">
    <text evidence="1">Belongs to the small GTPase superfamily. Rab family.</text>
</comment>
<proteinExistence type="inferred from homology"/>
<dbReference type="InterPro" id="IPR027417">
    <property type="entry name" value="P-loop_NTPase"/>
</dbReference>
<evidence type="ECO:0000313" key="5">
    <source>
        <dbReference type="Proteomes" id="UP000008983"/>
    </source>
</evidence>
<dbReference type="InParanoid" id="G0QL40"/>
<accession>G0QL40</accession>
<reference evidence="4 5" key="1">
    <citation type="submission" date="2011-07" db="EMBL/GenBank/DDBJ databases">
        <authorList>
            <person name="Coyne R."/>
            <person name="Brami D."/>
            <person name="Johnson J."/>
            <person name="Hostetler J."/>
            <person name="Hannick L."/>
            <person name="Clark T."/>
            <person name="Cassidy-Hanley D."/>
            <person name="Inman J."/>
        </authorList>
    </citation>
    <scope>NUCLEOTIDE SEQUENCE [LARGE SCALE GENOMIC DNA]</scope>
    <source>
        <strain evidence="4 5">G5</strain>
    </source>
</reference>
<evidence type="ECO:0000313" key="4">
    <source>
        <dbReference type="EMBL" id="EGR34065.1"/>
    </source>
</evidence>
<protein>
    <submittedName>
        <fullName evidence="4">Ras small gtpase ric1, putative</fullName>
    </submittedName>
</protein>
<evidence type="ECO:0000256" key="3">
    <source>
        <dbReference type="ARBA" id="ARBA00023134"/>
    </source>
</evidence>
<dbReference type="FunFam" id="3.40.50.300:FF:001447">
    <property type="entry name" value="Ras-related protein Rab-1B"/>
    <property type="match status" value="1"/>
</dbReference>
<dbReference type="eggNOG" id="KOG0084">
    <property type="taxonomic scope" value="Eukaryota"/>
</dbReference>
<dbReference type="InterPro" id="IPR050305">
    <property type="entry name" value="Small_GTPase_Rab"/>
</dbReference>
<dbReference type="Proteomes" id="UP000008983">
    <property type="component" value="Unassembled WGS sequence"/>
</dbReference>
<dbReference type="OrthoDB" id="9989112at2759"/>
<dbReference type="InterPro" id="IPR001806">
    <property type="entry name" value="Small_GTPase"/>
</dbReference>
<sequence>MIISLNQFQQEILVQESLVCQCVMQKIHLQIIFITQLELILKLKRLHIKESRLNYKYGILQDKIDLKQLHAIIIGKNLQFFNKKLNKRGAHGIVVVYDVTDKQSFENVKSWMSEIEKYAQENVNKLLIGNKSDLQEKRQVSFDEGQQLAQSLGIKFIETSAKNSTNIDSCFEIMAKDILLRINMIKSQQDNTKVKIKPGNNINQQNNNNSACC</sequence>
<keyword evidence="5" id="KW-1185">Reference proteome</keyword>
<dbReference type="GO" id="GO:0005525">
    <property type="term" value="F:GTP binding"/>
    <property type="evidence" value="ECO:0007669"/>
    <property type="project" value="UniProtKB-KW"/>
</dbReference>
<dbReference type="SMART" id="SM00174">
    <property type="entry name" value="RHO"/>
    <property type="match status" value="1"/>
</dbReference>
<dbReference type="GeneID" id="14910253"/>
<evidence type="ECO:0000256" key="1">
    <source>
        <dbReference type="ARBA" id="ARBA00006270"/>
    </source>
</evidence>
<dbReference type="RefSeq" id="XP_004039369.1">
    <property type="nucleotide sequence ID" value="XM_004039321.1"/>
</dbReference>
<keyword evidence="3" id="KW-0342">GTP-binding</keyword>
<dbReference type="STRING" id="857967.G0QL40"/>
<dbReference type="Pfam" id="PF00071">
    <property type="entry name" value="Ras"/>
    <property type="match status" value="1"/>
</dbReference>
<gene>
    <name evidence="4" type="ORF">IMG5_024850</name>
</gene>
<dbReference type="SMART" id="SM00173">
    <property type="entry name" value="RAS"/>
    <property type="match status" value="1"/>
</dbReference>
<dbReference type="PROSITE" id="PS51419">
    <property type="entry name" value="RAB"/>
    <property type="match status" value="1"/>
</dbReference>